<evidence type="ECO:0000256" key="1">
    <source>
        <dbReference type="ARBA" id="ARBA00006865"/>
    </source>
</evidence>
<sequence>MSPLYALLFLTAVSAQSIVWQDEFDTLDTTKWNYDLGNGVNGWGNAELEYYTDSTSNVYVDNGNLVIEAIREDSNGFSFTSGKLTTLGKYDFLYGTIVARIKIPSITAGLWPAFWMLGSTSDTWPEQGEIDIMEYGAQAALAAGTGNTELFGTFHWESNGAEADYGLTYTSPTDMSADYHIYNVTWTESLITMYVDGIQYQAMDISAIPTFQKNFYFIINLAVGGNFPAITDPNGITAPLPAQLLVDYIRVYQ</sequence>
<feature type="domain" description="GH16" evidence="3">
    <location>
        <begin position="13"/>
        <end position="253"/>
    </location>
</feature>
<dbReference type="InterPro" id="IPR050546">
    <property type="entry name" value="Glycosyl_Hydrlase_16"/>
</dbReference>
<evidence type="ECO:0000259" key="3">
    <source>
        <dbReference type="PROSITE" id="PS51762"/>
    </source>
</evidence>
<dbReference type="CDD" id="cd08023">
    <property type="entry name" value="GH16_laminarinase_like"/>
    <property type="match status" value="1"/>
</dbReference>
<gene>
    <name evidence="4" type="ORF">BOKJ2_LOCUS11945</name>
</gene>
<keyword evidence="2" id="KW-0732">Signal</keyword>
<dbReference type="GO" id="GO:0005975">
    <property type="term" value="P:carbohydrate metabolic process"/>
    <property type="evidence" value="ECO:0007669"/>
    <property type="project" value="InterPro"/>
</dbReference>
<organism evidence="4 5">
    <name type="scientific">Bursaphelenchus okinawaensis</name>
    <dbReference type="NCBI Taxonomy" id="465554"/>
    <lineage>
        <taxon>Eukaryota</taxon>
        <taxon>Metazoa</taxon>
        <taxon>Ecdysozoa</taxon>
        <taxon>Nematoda</taxon>
        <taxon>Chromadorea</taxon>
        <taxon>Rhabditida</taxon>
        <taxon>Tylenchina</taxon>
        <taxon>Tylenchomorpha</taxon>
        <taxon>Aphelenchoidea</taxon>
        <taxon>Aphelenchoididae</taxon>
        <taxon>Bursaphelenchus</taxon>
    </lineage>
</organism>
<evidence type="ECO:0000256" key="2">
    <source>
        <dbReference type="SAM" id="SignalP"/>
    </source>
</evidence>
<dbReference type="Proteomes" id="UP000614601">
    <property type="component" value="Unassembled WGS sequence"/>
</dbReference>
<dbReference type="PANTHER" id="PTHR10963:SF55">
    <property type="entry name" value="GLYCOSIDE HYDROLASE FAMILY 16 PROTEIN"/>
    <property type="match status" value="1"/>
</dbReference>
<name>A0A811LES0_9BILA</name>
<evidence type="ECO:0000313" key="4">
    <source>
        <dbReference type="EMBL" id="CAD5226173.1"/>
    </source>
</evidence>
<evidence type="ECO:0000313" key="5">
    <source>
        <dbReference type="Proteomes" id="UP000614601"/>
    </source>
</evidence>
<dbReference type="PROSITE" id="PS51762">
    <property type="entry name" value="GH16_2"/>
    <property type="match status" value="1"/>
</dbReference>
<dbReference type="Gene3D" id="2.60.120.200">
    <property type="match status" value="1"/>
</dbReference>
<feature type="chain" id="PRO_5035595725" description="GH16 domain-containing protein" evidence="2">
    <location>
        <begin position="16"/>
        <end position="253"/>
    </location>
</feature>
<dbReference type="PANTHER" id="PTHR10963">
    <property type="entry name" value="GLYCOSYL HYDROLASE-RELATED"/>
    <property type="match status" value="1"/>
</dbReference>
<comment type="caution">
    <text evidence="4">The sequence shown here is derived from an EMBL/GenBank/DDBJ whole genome shotgun (WGS) entry which is preliminary data.</text>
</comment>
<dbReference type="OrthoDB" id="5844354at2759"/>
<dbReference type="GO" id="GO:0004553">
    <property type="term" value="F:hydrolase activity, hydrolyzing O-glycosyl compounds"/>
    <property type="evidence" value="ECO:0007669"/>
    <property type="project" value="InterPro"/>
</dbReference>
<dbReference type="SUPFAM" id="SSF49899">
    <property type="entry name" value="Concanavalin A-like lectins/glucanases"/>
    <property type="match status" value="1"/>
</dbReference>
<dbReference type="InterPro" id="IPR000757">
    <property type="entry name" value="Beta-glucanase-like"/>
</dbReference>
<feature type="signal peptide" evidence="2">
    <location>
        <begin position="1"/>
        <end position="15"/>
    </location>
</feature>
<dbReference type="EMBL" id="CAJFCW020000005">
    <property type="protein sequence ID" value="CAG9121868.1"/>
    <property type="molecule type" value="Genomic_DNA"/>
</dbReference>
<protein>
    <recommendedName>
        <fullName evidence="3">GH16 domain-containing protein</fullName>
    </recommendedName>
</protein>
<keyword evidence="5" id="KW-1185">Reference proteome</keyword>
<accession>A0A811LES0</accession>
<comment type="similarity">
    <text evidence="1">Belongs to the glycosyl hydrolase 16 family.</text>
</comment>
<proteinExistence type="inferred from homology"/>
<dbReference type="EMBL" id="CAJFDH010000005">
    <property type="protein sequence ID" value="CAD5226173.1"/>
    <property type="molecule type" value="Genomic_DNA"/>
</dbReference>
<reference evidence="4" key="1">
    <citation type="submission" date="2020-09" db="EMBL/GenBank/DDBJ databases">
        <authorList>
            <person name="Kikuchi T."/>
        </authorList>
    </citation>
    <scope>NUCLEOTIDE SEQUENCE</scope>
    <source>
        <strain evidence="4">SH1</strain>
    </source>
</reference>
<dbReference type="AlphaFoldDB" id="A0A811LES0"/>
<dbReference type="Pfam" id="PF00722">
    <property type="entry name" value="Glyco_hydro_16"/>
    <property type="match status" value="1"/>
</dbReference>
<dbReference type="Proteomes" id="UP000783686">
    <property type="component" value="Unassembled WGS sequence"/>
</dbReference>
<dbReference type="InterPro" id="IPR013320">
    <property type="entry name" value="ConA-like_dom_sf"/>
</dbReference>